<dbReference type="InterPro" id="IPR020802">
    <property type="entry name" value="TesA-like"/>
</dbReference>
<dbReference type="STRING" id="1765722.AT728_31880"/>
<dbReference type="InterPro" id="IPR029058">
    <property type="entry name" value="AB_hydrolase_fold"/>
</dbReference>
<dbReference type="Pfam" id="PF00975">
    <property type="entry name" value="Thioesterase"/>
    <property type="match status" value="1"/>
</dbReference>
<proteinExistence type="inferred from homology"/>
<comment type="similarity">
    <text evidence="1">Belongs to the cytochrome P450 family.</text>
</comment>
<dbReference type="InterPro" id="IPR002397">
    <property type="entry name" value="Cyt_P450_B"/>
</dbReference>
<dbReference type="PANTHER" id="PTHR46696:SF1">
    <property type="entry name" value="CYTOCHROME P450 YJIB-RELATED"/>
    <property type="match status" value="1"/>
</dbReference>
<dbReference type="Proteomes" id="UP000054804">
    <property type="component" value="Unassembled WGS sequence"/>
</dbReference>
<dbReference type="InterPro" id="IPR001031">
    <property type="entry name" value="Thioesterase"/>
</dbReference>
<dbReference type="Gene3D" id="1.10.630.10">
    <property type="entry name" value="Cytochrome P450"/>
    <property type="match status" value="1"/>
</dbReference>
<evidence type="ECO:0000256" key="3">
    <source>
        <dbReference type="ARBA" id="ARBA00022723"/>
    </source>
</evidence>
<dbReference type="GO" id="GO:0004497">
    <property type="term" value="F:monooxygenase activity"/>
    <property type="evidence" value="ECO:0007669"/>
    <property type="project" value="UniProtKB-KW"/>
</dbReference>
<evidence type="ECO:0000259" key="7">
    <source>
        <dbReference type="SMART" id="SM00824"/>
    </source>
</evidence>
<dbReference type="EMBL" id="LOCL01000059">
    <property type="protein sequence ID" value="KUF14466.1"/>
    <property type="molecule type" value="Genomic_DNA"/>
</dbReference>
<organism evidence="8 9">
    <name type="scientific">Streptomyces silvensis</name>
    <dbReference type="NCBI Taxonomy" id="1765722"/>
    <lineage>
        <taxon>Bacteria</taxon>
        <taxon>Bacillati</taxon>
        <taxon>Actinomycetota</taxon>
        <taxon>Actinomycetes</taxon>
        <taxon>Kitasatosporales</taxon>
        <taxon>Streptomycetaceae</taxon>
        <taxon>Streptomyces</taxon>
    </lineage>
</organism>
<evidence type="ECO:0000256" key="6">
    <source>
        <dbReference type="ARBA" id="ARBA00023033"/>
    </source>
</evidence>
<keyword evidence="3" id="KW-0479">Metal-binding</keyword>
<feature type="domain" description="Thioesterase TesA-like" evidence="7">
    <location>
        <begin position="34"/>
        <end position="260"/>
    </location>
</feature>
<evidence type="ECO:0000256" key="1">
    <source>
        <dbReference type="ARBA" id="ARBA00010617"/>
    </source>
</evidence>
<dbReference type="Pfam" id="PF00067">
    <property type="entry name" value="p450"/>
    <property type="match status" value="1"/>
</dbReference>
<gene>
    <name evidence="8" type="ORF">AT728_31880</name>
</gene>
<dbReference type="GO" id="GO:0020037">
    <property type="term" value="F:heme binding"/>
    <property type="evidence" value="ECO:0007669"/>
    <property type="project" value="InterPro"/>
</dbReference>
<keyword evidence="9" id="KW-1185">Reference proteome</keyword>
<name>A0A0W7WV63_9ACTN</name>
<dbReference type="RefSeq" id="WP_058851271.1">
    <property type="nucleotide sequence ID" value="NZ_LOCL01000059.1"/>
</dbReference>
<comment type="caution">
    <text evidence="8">The sequence shown here is derived from an EMBL/GenBank/DDBJ whole genome shotgun (WGS) entry which is preliminary data.</text>
</comment>
<dbReference type="PRINTS" id="PR00385">
    <property type="entry name" value="P450"/>
</dbReference>
<dbReference type="InterPro" id="IPR001128">
    <property type="entry name" value="Cyt_P450"/>
</dbReference>
<dbReference type="SMART" id="SM00824">
    <property type="entry name" value="PKS_TE"/>
    <property type="match status" value="1"/>
</dbReference>
<evidence type="ECO:0000256" key="2">
    <source>
        <dbReference type="ARBA" id="ARBA00022617"/>
    </source>
</evidence>
<dbReference type="GO" id="GO:0005506">
    <property type="term" value="F:iron ion binding"/>
    <property type="evidence" value="ECO:0007669"/>
    <property type="project" value="InterPro"/>
</dbReference>
<dbReference type="Gene3D" id="3.40.50.1820">
    <property type="entry name" value="alpha/beta hydrolase"/>
    <property type="match status" value="1"/>
</dbReference>
<sequence length="665" mass="71398">MTGAHNPPPTGADAAVSRWLLRREVLPDPVLRLICFPHAGGAATFFHGWQERVPAGVEVAAVCYPGRQNRIAEPPPASMDELADGVHAALGTLLDRPFALFGHSMGAVVAYEVAVRLADRDGVSPAALLVSGHAAPHRCAAAPPPAAVDDAEIVAPALAADPVLREAPQLLDLALPALRADYALLRAYRPVRTPVLAVPVVGYRGADDPRTTADDMRSWATATSAGFRLRTFPGDHFYLTAQEVVAEVAADAAAPAASATPEAPASAGGGVPLFVRRSARCPFAPDEQFARLRERAPVVRTVLPTGAEAWMVTRYADARRVLADQRRFSGRAAIDGPVPPPMPPGGFPPPRPGVFYTYEPDDHARVRRMLTGEFSAQRARALAPRTAALADEHLDAVERAGPPADLIADFALPVPRTLFLELLGVPADDTDRLHHDLALLLDFHPRHVEQQGAFERLDTYLGALVADQRRSTPDTVVGRLIRAHGTELDDAELTGITTQLLLAGYATVAGTLGLALLMLIDDPVQAKLVRDGDARPETMVEEVLRHLSVVAFGKVFLATEDVTVAGVRIAAGDYVLCQLPSANRDPALAPGLDRLDVTRAPPHHLALGHGAHYCLGAELARMELRVCIPRVLRRFPDLRLQRPLRDLRFTPLNAAYGVEALPVLW</sequence>
<dbReference type="InterPro" id="IPR036396">
    <property type="entry name" value="Cyt_P450_sf"/>
</dbReference>
<keyword evidence="4" id="KW-0560">Oxidoreductase</keyword>
<dbReference type="AlphaFoldDB" id="A0A0W7WV63"/>
<dbReference type="PRINTS" id="PR00359">
    <property type="entry name" value="BP450"/>
</dbReference>
<evidence type="ECO:0000313" key="9">
    <source>
        <dbReference type="Proteomes" id="UP000054804"/>
    </source>
</evidence>
<reference evidence="8 9" key="1">
    <citation type="submission" date="2015-12" db="EMBL/GenBank/DDBJ databases">
        <title>Draft genome sequence of Streptomyces silvensis ATCC 53525, a producer of novel hormone antagonists.</title>
        <authorList>
            <person name="Johnston C.W."/>
            <person name="Li Y."/>
            <person name="Magarvey N.A."/>
        </authorList>
    </citation>
    <scope>NUCLEOTIDE SEQUENCE [LARGE SCALE GENOMIC DNA]</scope>
    <source>
        <strain evidence="8 9">ATCC 53525</strain>
    </source>
</reference>
<dbReference type="PANTHER" id="PTHR46696">
    <property type="entry name" value="P450, PUTATIVE (EUROFUNG)-RELATED"/>
    <property type="match status" value="1"/>
</dbReference>
<dbReference type="FunFam" id="1.10.630.10:FF:000018">
    <property type="entry name" value="Cytochrome P450 monooxygenase"/>
    <property type="match status" value="1"/>
</dbReference>
<keyword evidence="2" id="KW-0349">Heme</keyword>
<dbReference type="GO" id="GO:0016705">
    <property type="term" value="F:oxidoreductase activity, acting on paired donors, with incorporation or reduction of molecular oxygen"/>
    <property type="evidence" value="ECO:0007669"/>
    <property type="project" value="InterPro"/>
</dbReference>
<dbReference type="SUPFAM" id="SSF53474">
    <property type="entry name" value="alpha/beta-Hydrolases"/>
    <property type="match status" value="1"/>
</dbReference>
<evidence type="ECO:0000256" key="5">
    <source>
        <dbReference type="ARBA" id="ARBA00023004"/>
    </source>
</evidence>
<protein>
    <recommendedName>
        <fullName evidence="7">Thioesterase TesA-like domain-containing protein</fullName>
    </recommendedName>
</protein>
<evidence type="ECO:0000256" key="4">
    <source>
        <dbReference type="ARBA" id="ARBA00023002"/>
    </source>
</evidence>
<dbReference type="SUPFAM" id="SSF48264">
    <property type="entry name" value="Cytochrome P450"/>
    <property type="match status" value="1"/>
</dbReference>
<evidence type="ECO:0000313" key="8">
    <source>
        <dbReference type="EMBL" id="KUF14466.1"/>
    </source>
</evidence>
<keyword evidence="6" id="KW-0503">Monooxygenase</keyword>
<dbReference type="OrthoDB" id="3913181at2"/>
<accession>A0A0W7WV63</accession>
<keyword evidence="5" id="KW-0408">Iron</keyword>